<evidence type="ECO:0000256" key="4">
    <source>
        <dbReference type="ARBA" id="ARBA00022490"/>
    </source>
</evidence>
<protein>
    <recommendedName>
        <fullName evidence="8">PCI domain-containing protein</fullName>
    </recommendedName>
</protein>
<dbReference type="EMBL" id="JAPDMQ010000007">
    <property type="protein sequence ID" value="KAK0540837.1"/>
    <property type="molecule type" value="Genomic_DNA"/>
</dbReference>
<evidence type="ECO:0000256" key="1">
    <source>
        <dbReference type="ARBA" id="ARBA00004123"/>
    </source>
</evidence>
<dbReference type="GO" id="GO:0008180">
    <property type="term" value="C:COP9 signalosome"/>
    <property type="evidence" value="ECO:0007669"/>
    <property type="project" value="UniProtKB-KW"/>
</dbReference>
<dbReference type="InterPro" id="IPR045135">
    <property type="entry name" value="Rpn7_N"/>
</dbReference>
<dbReference type="InterPro" id="IPR036390">
    <property type="entry name" value="WH_DNA-bd_sf"/>
</dbReference>
<dbReference type="Gene3D" id="1.25.40.570">
    <property type="match status" value="2"/>
</dbReference>
<dbReference type="PROSITE" id="PS50250">
    <property type="entry name" value="PCI"/>
    <property type="match status" value="1"/>
</dbReference>
<evidence type="ECO:0000256" key="7">
    <source>
        <dbReference type="SAM" id="MobiDB-lite"/>
    </source>
</evidence>
<sequence length="532" mass="58128">MSDDSSARLVMLSPEDPFDWEAYASNYQGRTKIQRLMYIAAHCPQLRKPTAEAAAELYKSLTADASAYQQAMLLRNTNPDAAQSLLPADQRAPADSSWIKQTQERARQKTERLELELRQYTNNLIKESIRMAHRDLGHHARYCGDLSTAYSCYTKTRDYCTTSEAVMEMCLNSIDICIELGRWSDILTYVGKAESQLETYNPLAAGAMSSSAARAGASGGAGAGSSAGGSRYGGAGMGGVAARGGNTAGGDAIGALFRAGMRGDANSAAGTHEGGAGATSAGTSGGEKAKAKREMTLLSARLKAAYALALFRLERFPQAARAFLDCDANASEAYTEFISPADIALYGVFSSLASFSRSDLKTTVLEKSSFHSFLEYEPHAREMLDSFASCRYRKVLDVMEKWKTRHNLDIHLTAALPKLQRLLVRRAVCQFVQPYDAVTVSRVSEAFGWDPVHTQTVLIELIKSGDIRARIDTVGGVLEANVRDERAELFDRALKVGTEQTAKSRKLMFRMNLVREGLVVKETKDEPLDFAY</sequence>
<dbReference type="Proteomes" id="UP001176521">
    <property type="component" value="Unassembled WGS sequence"/>
</dbReference>
<dbReference type="SMART" id="SM00088">
    <property type="entry name" value="PINT"/>
    <property type="match status" value="1"/>
</dbReference>
<proteinExistence type="inferred from homology"/>
<dbReference type="AlphaFoldDB" id="A0AAN6GH94"/>
<evidence type="ECO:0000259" key="8">
    <source>
        <dbReference type="PROSITE" id="PS50250"/>
    </source>
</evidence>
<comment type="subcellular location">
    <subcellularLocation>
        <location evidence="2">Cytoplasm</location>
    </subcellularLocation>
    <subcellularLocation>
        <location evidence="1">Nucleus</location>
    </subcellularLocation>
</comment>
<keyword evidence="6" id="KW-0539">Nucleus</keyword>
<comment type="caution">
    <text evidence="9">The sequence shown here is derived from an EMBL/GenBank/DDBJ whole genome shotgun (WGS) entry which is preliminary data.</text>
</comment>
<evidence type="ECO:0000256" key="6">
    <source>
        <dbReference type="ARBA" id="ARBA00023242"/>
    </source>
</evidence>
<evidence type="ECO:0000313" key="9">
    <source>
        <dbReference type="EMBL" id="KAK0540837.1"/>
    </source>
</evidence>
<dbReference type="SUPFAM" id="SSF46785">
    <property type="entry name" value="Winged helix' DNA-binding domain"/>
    <property type="match status" value="1"/>
</dbReference>
<accession>A0AAN6GH94</accession>
<gene>
    <name evidence="9" type="ORF">OC842_000290</name>
</gene>
<evidence type="ECO:0000313" key="10">
    <source>
        <dbReference type="Proteomes" id="UP001176521"/>
    </source>
</evidence>
<dbReference type="PANTHER" id="PTHR14145">
    <property type="entry name" value="26S PROTESOME SUBUNIT 6"/>
    <property type="match status" value="1"/>
</dbReference>
<dbReference type="Pfam" id="PF10602">
    <property type="entry name" value="RPN7"/>
    <property type="match status" value="1"/>
</dbReference>
<feature type="region of interest" description="Disordered" evidence="7">
    <location>
        <begin position="268"/>
        <end position="288"/>
    </location>
</feature>
<dbReference type="PANTHER" id="PTHR14145:SF2">
    <property type="entry name" value="COP9 SIGNALOSOME COMPLEX SUBUNIT 1"/>
    <property type="match status" value="1"/>
</dbReference>
<evidence type="ECO:0000256" key="3">
    <source>
        <dbReference type="ARBA" id="ARBA00008793"/>
    </source>
</evidence>
<evidence type="ECO:0000256" key="2">
    <source>
        <dbReference type="ARBA" id="ARBA00004496"/>
    </source>
</evidence>
<dbReference type="Pfam" id="PF01399">
    <property type="entry name" value="PCI"/>
    <property type="match status" value="1"/>
</dbReference>
<dbReference type="InterPro" id="IPR019585">
    <property type="entry name" value="Rpn7/CSN1"/>
</dbReference>
<keyword evidence="4" id="KW-0963">Cytoplasm</keyword>
<evidence type="ECO:0000256" key="5">
    <source>
        <dbReference type="ARBA" id="ARBA00022790"/>
    </source>
</evidence>
<name>A0AAN6GH94_9BASI</name>
<comment type="similarity">
    <text evidence="3">Belongs to the CSN1 family.</text>
</comment>
<dbReference type="InterPro" id="IPR000717">
    <property type="entry name" value="PCI_dom"/>
</dbReference>
<keyword evidence="10" id="KW-1185">Reference proteome</keyword>
<feature type="domain" description="PCI" evidence="8">
    <location>
        <begin position="315"/>
        <end position="485"/>
    </location>
</feature>
<keyword evidence="5" id="KW-0736">Signalosome</keyword>
<dbReference type="GO" id="GO:0005737">
    <property type="term" value="C:cytoplasm"/>
    <property type="evidence" value="ECO:0007669"/>
    <property type="project" value="UniProtKB-SubCell"/>
</dbReference>
<organism evidence="9 10">
    <name type="scientific">Tilletia horrida</name>
    <dbReference type="NCBI Taxonomy" id="155126"/>
    <lineage>
        <taxon>Eukaryota</taxon>
        <taxon>Fungi</taxon>
        <taxon>Dikarya</taxon>
        <taxon>Basidiomycota</taxon>
        <taxon>Ustilaginomycotina</taxon>
        <taxon>Exobasidiomycetes</taxon>
        <taxon>Tilletiales</taxon>
        <taxon>Tilletiaceae</taxon>
        <taxon>Tilletia</taxon>
    </lineage>
</organism>
<reference evidence="9" key="1">
    <citation type="journal article" date="2023" name="PhytoFront">
        <title>Draft Genome Resources of Seven Strains of Tilletia horrida, Causal Agent of Kernel Smut of Rice.</title>
        <authorList>
            <person name="Khanal S."/>
            <person name="Antony Babu S."/>
            <person name="Zhou X.G."/>
        </authorList>
    </citation>
    <scope>NUCLEOTIDE SEQUENCE</scope>
    <source>
        <strain evidence="9">TX3</strain>
    </source>
</reference>